<comment type="caution">
    <text evidence="2">The sequence shown here is derived from an EMBL/GenBank/DDBJ whole genome shotgun (WGS) entry which is preliminary data.</text>
</comment>
<sequence>MFNKKQLKRRQPASQQPEEERGVKRACLQTSGPHRALTDSYNQILAELEGLSAPQNIDGLPEVWETQLTQEVAPFNGAVNHIYLQTIGQKSAYYDHLAELKEFCTTQTTENLTKTRQTRLTKEVTQSSSLSYFAHTLFPPQNQHANPVGHPAGESRMLQQGDLVSRRLREAYHVLGQALLDDSESDNDASFPY</sequence>
<protein>
    <submittedName>
        <fullName evidence="2">Uncharacterized protein</fullName>
    </submittedName>
</protein>
<accession>A0A0W0WDM6</accession>
<gene>
    <name evidence="2" type="ORF">Lmac_0623</name>
</gene>
<dbReference type="EMBL" id="LNYL01000016">
    <property type="protein sequence ID" value="KTD30439.1"/>
    <property type="molecule type" value="Genomic_DNA"/>
</dbReference>
<dbReference type="Proteomes" id="UP000054908">
    <property type="component" value="Unassembled WGS sequence"/>
</dbReference>
<organism evidence="2 3">
    <name type="scientific">Legionella maceachernii</name>
    <dbReference type="NCBI Taxonomy" id="466"/>
    <lineage>
        <taxon>Bacteria</taxon>
        <taxon>Pseudomonadati</taxon>
        <taxon>Pseudomonadota</taxon>
        <taxon>Gammaproteobacteria</taxon>
        <taxon>Legionellales</taxon>
        <taxon>Legionellaceae</taxon>
        <taxon>Legionella</taxon>
    </lineage>
</organism>
<keyword evidence="3" id="KW-1185">Reference proteome</keyword>
<reference evidence="2 3" key="1">
    <citation type="submission" date="2015-11" db="EMBL/GenBank/DDBJ databases">
        <title>Genomic analysis of 38 Legionella species identifies large and diverse effector repertoires.</title>
        <authorList>
            <person name="Burstein D."/>
            <person name="Amaro F."/>
            <person name="Zusman T."/>
            <person name="Lifshitz Z."/>
            <person name="Cohen O."/>
            <person name="Gilbert J.A."/>
            <person name="Pupko T."/>
            <person name="Shuman H.A."/>
            <person name="Segal G."/>
        </authorList>
    </citation>
    <scope>NUCLEOTIDE SEQUENCE [LARGE SCALE GENOMIC DNA]</scope>
    <source>
        <strain evidence="2 3">PX-1-G2-E2</strain>
    </source>
</reference>
<evidence type="ECO:0000313" key="3">
    <source>
        <dbReference type="Proteomes" id="UP000054908"/>
    </source>
</evidence>
<evidence type="ECO:0000256" key="1">
    <source>
        <dbReference type="SAM" id="MobiDB-lite"/>
    </source>
</evidence>
<dbReference type="AlphaFoldDB" id="A0A0W0WDM6"/>
<evidence type="ECO:0000313" key="2">
    <source>
        <dbReference type="EMBL" id="KTD30439.1"/>
    </source>
</evidence>
<feature type="region of interest" description="Disordered" evidence="1">
    <location>
        <begin position="1"/>
        <end position="25"/>
    </location>
</feature>
<feature type="compositionally biased region" description="Basic residues" evidence="1">
    <location>
        <begin position="1"/>
        <end position="11"/>
    </location>
</feature>
<proteinExistence type="predicted"/>
<dbReference type="PATRIC" id="fig|466.6.peg.673"/>
<dbReference type="RefSeq" id="WP_058451446.1">
    <property type="nucleotide sequence ID" value="NZ_CAAAIB010000007.1"/>
</dbReference>
<name>A0A0W0WDM6_9GAMM</name>